<dbReference type="Proteomes" id="UP001159363">
    <property type="component" value="Chromosome X"/>
</dbReference>
<evidence type="ECO:0000313" key="2">
    <source>
        <dbReference type="Proteomes" id="UP001159363"/>
    </source>
</evidence>
<sequence>MKRDIGNARDVMSMSDNAQWRKQLKLSERMYLQQCMTVICTPVQRNLHFEWMKSQANSISFDNANFNTKTMTGHNTFHSMGGVRCSTPALQISLHSIPRLPHLTAAVVTTGKSHINICWYKKLPKSGLNVVVKELVVTP</sequence>
<name>A0ABQ9HM43_9NEOP</name>
<organism evidence="1 2">
    <name type="scientific">Dryococelus australis</name>
    <dbReference type="NCBI Taxonomy" id="614101"/>
    <lineage>
        <taxon>Eukaryota</taxon>
        <taxon>Metazoa</taxon>
        <taxon>Ecdysozoa</taxon>
        <taxon>Arthropoda</taxon>
        <taxon>Hexapoda</taxon>
        <taxon>Insecta</taxon>
        <taxon>Pterygota</taxon>
        <taxon>Neoptera</taxon>
        <taxon>Polyneoptera</taxon>
        <taxon>Phasmatodea</taxon>
        <taxon>Verophasmatodea</taxon>
        <taxon>Anareolatae</taxon>
        <taxon>Phasmatidae</taxon>
        <taxon>Eurycanthinae</taxon>
        <taxon>Dryococelus</taxon>
    </lineage>
</organism>
<keyword evidence="2" id="KW-1185">Reference proteome</keyword>
<comment type="caution">
    <text evidence="1">The sequence shown here is derived from an EMBL/GenBank/DDBJ whole genome shotgun (WGS) entry which is preliminary data.</text>
</comment>
<proteinExistence type="predicted"/>
<gene>
    <name evidence="1" type="ORF">PR048_011159</name>
</gene>
<evidence type="ECO:0000313" key="1">
    <source>
        <dbReference type="EMBL" id="KAJ8884963.1"/>
    </source>
</evidence>
<protein>
    <submittedName>
        <fullName evidence="1">Uncharacterized protein</fullName>
    </submittedName>
</protein>
<reference evidence="1 2" key="1">
    <citation type="submission" date="2023-02" db="EMBL/GenBank/DDBJ databases">
        <title>LHISI_Scaffold_Assembly.</title>
        <authorList>
            <person name="Stuart O.P."/>
            <person name="Cleave R."/>
            <person name="Magrath M.J.L."/>
            <person name="Mikheyev A.S."/>
        </authorList>
    </citation>
    <scope>NUCLEOTIDE SEQUENCE [LARGE SCALE GENOMIC DNA]</scope>
    <source>
        <strain evidence="1">Daus_M_001</strain>
        <tissue evidence="1">Leg muscle</tissue>
    </source>
</reference>
<dbReference type="EMBL" id="JARBHB010000004">
    <property type="protein sequence ID" value="KAJ8884963.1"/>
    <property type="molecule type" value="Genomic_DNA"/>
</dbReference>
<accession>A0ABQ9HM43</accession>